<dbReference type="Pfam" id="PF05437">
    <property type="entry name" value="AzlD"/>
    <property type="match status" value="1"/>
</dbReference>
<comment type="caution">
    <text evidence="2">The sequence shown here is derived from an EMBL/GenBank/DDBJ whole genome shotgun (WGS) entry which is preliminary data.</text>
</comment>
<feature type="transmembrane region" description="Helical" evidence="1">
    <location>
        <begin position="41"/>
        <end position="61"/>
    </location>
</feature>
<dbReference type="EMBL" id="JABURY010000016">
    <property type="protein sequence ID" value="MBC9131141.1"/>
    <property type="molecule type" value="Genomic_DNA"/>
</dbReference>
<dbReference type="Proteomes" id="UP000651208">
    <property type="component" value="Unassembled WGS sequence"/>
</dbReference>
<keyword evidence="1" id="KW-0472">Membrane</keyword>
<sequence length="112" mass="12906">MQISIYSLLVILGCGLVTWLPRIIPFLMVRKMRIPQIILDFLSYVPLCILTALLVQSLMIYQPDRWPTLHYQYALATIPTVISAIITKNLMWIVIVGMVAMALIRLFLIYPE</sequence>
<keyword evidence="1" id="KW-1133">Transmembrane helix</keyword>
<evidence type="ECO:0000256" key="1">
    <source>
        <dbReference type="SAM" id="Phobius"/>
    </source>
</evidence>
<evidence type="ECO:0000313" key="3">
    <source>
        <dbReference type="Proteomes" id="UP000651208"/>
    </source>
</evidence>
<accession>A0ABR7QY40</accession>
<gene>
    <name evidence="2" type="ORF">FcAc13_07440</name>
</gene>
<reference evidence="2 3" key="1">
    <citation type="submission" date="2020-06" db="EMBL/GenBank/DDBJ databases">
        <title>Frischella cerana isolated from Apis cerana gut homogenate.</title>
        <authorList>
            <person name="Wolter L.A."/>
            <person name="Suenami S."/>
            <person name="Miyazaki R."/>
        </authorList>
    </citation>
    <scope>NUCLEOTIDE SEQUENCE [LARGE SCALE GENOMIC DNA]</scope>
    <source>
        <strain evidence="2 3">Ac13</strain>
    </source>
</reference>
<dbReference type="InterPro" id="IPR008407">
    <property type="entry name" value="Brnchd-chn_aa_trnsp_AzlD"/>
</dbReference>
<feature type="transmembrane region" description="Helical" evidence="1">
    <location>
        <begin position="90"/>
        <end position="110"/>
    </location>
</feature>
<proteinExistence type="predicted"/>
<keyword evidence="3" id="KW-1185">Reference proteome</keyword>
<feature type="transmembrane region" description="Helical" evidence="1">
    <location>
        <begin position="6"/>
        <end position="29"/>
    </location>
</feature>
<evidence type="ECO:0000313" key="2">
    <source>
        <dbReference type="EMBL" id="MBC9131141.1"/>
    </source>
</evidence>
<protein>
    <submittedName>
        <fullName evidence="2">AzlD domain-containing protein</fullName>
    </submittedName>
</protein>
<organism evidence="2 3">
    <name type="scientific">Frischella japonica</name>
    <dbReference type="NCBI Taxonomy" id="2741544"/>
    <lineage>
        <taxon>Bacteria</taxon>
        <taxon>Pseudomonadati</taxon>
        <taxon>Pseudomonadota</taxon>
        <taxon>Gammaproteobacteria</taxon>
        <taxon>Orbales</taxon>
        <taxon>Orbaceae</taxon>
        <taxon>Frischella</taxon>
    </lineage>
</organism>
<dbReference type="RefSeq" id="WP_187755581.1">
    <property type="nucleotide sequence ID" value="NZ_JABURY010000016.1"/>
</dbReference>
<keyword evidence="1" id="KW-0812">Transmembrane</keyword>
<name>A0ABR7QY40_9GAMM</name>